<dbReference type="EC" id="2.1.1.-" evidence="21"/>
<evidence type="ECO:0000259" key="23">
    <source>
        <dbReference type="PROSITE" id="PS50526"/>
    </source>
</evidence>
<keyword evidence="26" id="KW-1185">Reference proteome</keyword>
<dbReference type="GeneID" id="33133685"/>
<evidence type="ECO:0000313" key="25">
    <source>
        <dbReference type="EMBL" id="ARO49358.2"/>
    </source>
</evidence>
<comment type="catalytic activity">
    <reaction evidence="21">
        <text>RNA(n) + a ribonucleoside 5'-triphosphate = RNA(n+1) + diphosphate</text>
        <dbReference type="Rhea" id="RHEA:21248"/>
        <dbReference type="Rhea" id="RHEA-COMP:14527"/>
        <dbReference type="Rhea" id="RHEA-COMP:17342"/>
        <dbReference type="ChEBI" id="CHEBI:33019"/>
        <dbReference type="ChEBI" id="CHEBI:61557"/>
        <dbReference type="ChEBI" id="CHEBI:140395"/>
        <dbReference type="EC" id="2.7.7.48"/>
    </reaction>
</comment>
<dbReference type="EMBL" id="KX932454">
    <property type="protein sequence ID" value="ARO49358.2"/>
    <property type="molecule type" value="Viral_cRNA"/>
</dbReference>
<keyword evidence="10" id="KW-0378">Hydrolase</keyword>
<organism evidence="25 26">
    <name type="scientific">avian paramyxovirus 15</name>
    <dbReference type="NCBI Taxonomy" id="1983777"/>
    <lineage>
        <taxon>Viruses</taxon>
        <taxon>Riboviria</taxon>
        <taxon>Orthornavirae</taxon>
        <taxon>Negarnaviricota</taxon>
        <taxon>Haploviricotina</taxon>
        <taxon>Monjiviricetes</taxon>
        <taxon>Mononegavirales</taxon>
        <taxon>Paramyxoviridae</taxon>
        <taxon>Avulavirinae</taxon>
        <taxon>Metaavulavirus</taxon>
        <taxon>Metaavulavirus peixense</taxon>
        <taxon>Avian metaavulavirus 15</taxon>
    </lineage>
</organism>
<keyword evidence="11 21" id="KW-0067">ATP-binding</keyword>
<evidence type="ECO:0000256" key="1">
    <source>
        <dbReference type="ARBA" id="ARBA00003132"/>
    </source>
</evidence>
<dbReference type="InterPro" id="IPR026890">
    <property type="entry name" value="Mononeg_mRNAcap"/>
</dbReference>
<dbReference type="Proteomes" id="UP000204539">
    <property type="component" value="Segment"/>
</dbReference>
<keyword evidence="5 21" id="KW-0507">mRNA processing</keyword>
<dbReference type="PROSITE" id="PS50526">
    <property type="entry name" value="RDRP_SSRNA_NEG_NONSEG"/>
    <property type="match status" value="1"/>
</dbReference>
<dbReference type="InterPro" id="IPR025786">
    <property type="entry name" value="Mononega_L_MeTrfase"/>
</dbReference>
<evidence type="ECO:0000256" key="10">
    <source>
        <dbReference type="ARBA" id="ARBA00022801"/>
    </source>
</evidence>
<dbReference type="RefSeq" id="YP_009380509.1">
    <property type="nucleotide sequence ID" value="NC_034968.1"/>
</dbReference>
<evidence type="ECO:0000256" key="22">
    <source>
        <dbReference type="SAM" id="MobiDB-lite"/>
    </source>
</evidence>
<evidence type="ECO:0000256" key="4">
    <source>
        <dbReference type="ARBA" id="ARBA00022603"/>
    </source>
</evidence>
<evidence type="ECO:0000256" key="14">
    <source>
        <dbReference type="ARBA" id="ARBA00023042"/>
    </source>
</evidence>
<dbReference type="KEGG" id="vg:33133685"/>
<comment type="function">
    <text evidence="21">RNA-directed RNA polymerase that catalyzes the transcription of viral mRNAs, their capping and polyadenylation. The template is composed of the viral RNA tightly encapsidated by the nucleoprotein (N). The viral polymerase binds to the genomic RNA at the 3' leader promoter, and transcribes subsequently all viral mRNAs with a decreasing efficiency. The first gene is the most transcribed, and the last the least transcribed. The viral phosphoprotein acts as a processivity factor. Capping is concomitant with initiation of mRNA transcription. Indeed, a GDP polyribonucleotidyl transferase (PRNTase) adds the cap structure when the nascent RNA chain length has reached few nucleotides. Ribose 2'-O methylation of viral mRNA cap precedes and facilitates subsequent guanine-N-7 methylation, both activities being carried by the viral polymerase. Polyadenylation of mRNAs occur by a stuttering mechanism at a slipery stop site present at the end viral genes. After finishing transcription of a mRNA, the polymerase can resume transcription of the downstream gene.</text>
</comment>
<evidence type="ECO:0000256" key="20">
    <source>
        <dbReference type="ARBA" id="ARBA00048548"/>
    </source>
</evidence>
<keyword evidence="3 21" id="KW-0696">RNA-directed RNA polymerase</keyword>
<dbReference type="GO" id="GO:0003968">
    <property type="term" value="F:RNA-directed RNA polymerase activity"/>
    <property type="evidence" value="ECO:0007669"/>
    <property type="project" value="UniProtKB-KW"/>
</dbReference>
<protein>
    <recommendedName>
        <fullName evidence="21">RNA-directed RNA polymerase L</fullName>
        <shortName evidence="21">Protein L</shortName>
    </recommendedName>
    <alternativeName>
        <fullName evidence="21">Large structural protein</fullName>
    </alternativeName>
    <alternativeName>
        <fullName evidence="21">Replicase</fullName>
    </alternativeName>
    <alternativeName>
        <fullName evidence="21">Transcriptase</fullName>
    </alternativeName>
    <domain>
        <recommendedName>
            <fullName evidence="21">RNA-directed RNA polymerase</fullName>
            <ecNumber evidence="21">2.7.7.48</ecNumber>
        </recommendedName>
    </domain>
    <domain>
        <recommendedName>
            <fullName evidence="21">GTP phosphohydrolase</fullName>
            <ecNumber evidence="21">3.6.1.-</ecNumber>
        </recommendedName>
    </domain>
    <domain>
        <recommendedName>
            <fullName evidence="21">GDP polyribonucleotidyltransferase</fullName>
            <ecNumber evidence="21">2.7.7.88</ecNumber>
        </recommendedName>
        <alternativeName>
            <fullName evidence="21">PRNTase</fullName>
        </alternativeName>
    </domain>
    <domain>
        <recommendedName>
            <fullName evidence="21">mRNA (nucleoside-2'-O-)-methyltransferase</fullName>
            <shortName evidence="21">N1-2'-O-MTase</shortName>
            <ecNumber evidence="21">2.1.1.-</ecNumber>
        </recommendedName>
    </domain>
    <domain>
        <recommendedName>
            <fullName evidence="21">mRNA (guanine-N(7)-)-methyltransferase</fullName>
            <shortName evidence="21">G-N7-MTase</shortName>
        </recommendedName>
    </domain>
</protein>
<proteinExistence type="inferred from homology"/>
<evidence type="ECO:0000256" key="6">
    <source>
        <dbReference type="ARBA" id="ARBA00022679"/>
    </source>
</evidence>
<evidence type="ECO:0000256" key="11">
    <source>
        <dbReference type="ARBA" id="ARBA00022840"/>
    </source>
</evidence>
<dbReference type="PIRSF" id="PIRSF000830">
    <property type="entry name" value="RNA_pol_ParamyxoV"/>
    <property type="match status" value="1"/>
</dbReference>
<keyword evidence="4 21" id="KW-0489">Methyltransferase</keyword>
<dbReference type="PROSITE" id="PS51590">
    <property type="entry name" value="SAM_MT_MNV_L"/>
    <property type="match status" value="1"/>
</dbReference>
<dbReference type="InterPro" id="IPR016269">
    <property type="entry name" value="RNA-dir_pol_paramyxovirus"/>
</dbReference>
<keyword evidence="7 21" id="KW-0949">S-adenosyl-L-methionine</keyword>
<dbReference type="InterPro" id="IPR014023">
    <property type="entry name" value="Mononeg_RNA_pol_cat"/>
</dbReference>
<dbReference type="Pfam" id="PF14318">
    <property type="entry name" value="Mononeg_mRNAcap"/>
    <property type="match status" value="1"/>
</dbReference>
<keyword evidence="12 21" id="KW-0946">Virion</keyword>
<evidence type="ECO:0000256" key="17">
    <source>
        <dbReference type="ARBA" id="ARBA00024499"/>
    </source>
</evidence>
<evidence type="ECO:0000256" key="5">
    <source>
        <dbReference type="ARBA" id="ARBA00022664"/>
    </source>
</evidence>
<dbReference type="NCBIfam" id="TIGR04198">
    <property type="entry name" value="paramyx_RNAcap"/>
    <property type="match status" value="1"/>
</dbReference>
<dbReference type="InterPro" id="IPR039736">
    <property type="entry name" value="L_poly_C"/>
</dbReference>
<comment type="catalytic activity">
    <reaction evidence="19">
        <text>a 5'-end (5'-triphosphoguanosine)-adenylyl-adenylyl-cytidylyl-adenosine in mRNA + 2 S-adenosyl-L-methionine = a 5'-end (N(7)-methyl 5'-triphosphoguanosine)-(2'-O-methyladenylyl)-adenylyl-cytidylyl-adenosine in mRNA + 2 S-adenosyl-L-homocysteine + H(+)</text>
        <dbReference type="Rhea" id="RHEA:65376"/>
        <dbReference type="Rhea" id="RHEA-COMP:16797"/>
        <dbReference type="Rhea" id="RHEA-COMP:16798"/>
        <dbReference type="ChEBI" id="CHEBI:15378"/>
        <dbReference type="ChEBI" id="CHEBI:57856"/>
        <dbReference type="ChEBI" id="CHEBI:59789"/>
        <dbReference type="ChEBI" id="CHEBI:156483"/>
        <dbReference type="ChEBI" id="CHEBI:156484"/>
        <dbReference type="EC" id="2.1.1.375"/>
    </reaction>
</comment>
<comment type="subcellular location">
    <subcellularLocation>
        <location evidence="21">Virion</location>
    </subcellularLocation>
    <subcellularLocation>
        <location evidence="21">Host cytoplasm</location>
    </subcellularLocation>
</comment>
<feature type="region of interest" description="Disordered" evidence="22">
    <location>
        <begin position="625"/>
        <end position="645"/>
    </location>
</feature>
<comment type="catalytic activity">
    <reaction evidence="20 21">
        <text>GTP + H2O = GDP + phosphate + H(+)</text>
        <dbReference type="Rhea" id="RHEA:19669"/>
        <dbReference type="ChEBI" id="CHEBI:15377"/>
        <dbReference type="ChEBI" id="CHEBI:15378"/>
        <dbReference type="ChEBI" id="CHEBI:37565"/>
        <dbReference type="ChEBI" id="CHEBI:43474"/>
        <dbReference type="ChEBI" id="CHEBI:58189"/>
    </reaction>
</comment>
<evidence type="ECO:0000313" key="26">
    <source>
        <dbReference type="Proteomes" id="UP000204539"/>
    </source>
</evidence>
<dbReference type="GO" id="GO:0003924">
    <property type="term" value="F:GTPase activity"/>
    <property type="evidence" value="ECO:0007669"/>
    <property type="project" value="RHEA"/>
</dbReference>
<comment type="catalytic activity">
    <reaction evidence="18 21">
        <text>a 5'-end (5'-triphosphoguanosine)-adenylyl-adenylyl-cytidylyl-adenosine in mRNA + S-adenosyl-L-methionine = a 5'-end (5'-triphosphoguanosine)-(2'-O-methyladenylyl)-adenylyl-cytidylyl-adenosine in mRNA + S-adenosyl-L-homocysteine + H(+)</text>
        <dbReference type="Rhea" id="RHEA:65380"/>
        <dbReference type="Rhea" id="RHEA-COMP:16797"/>
        <dbReference type="Rhea" id="RHEA-COMP:16801"/>
        <dbReference type="ChEBI" id="CHEBI:15378"/>
        <dbReference type="ChEBI" id="CHEBI:57856"/>
        <dbReference type="ChEBI" id="CHEBI:59789"/>
        <dbReference type="ChEBI" id="CHEBI:156482"/>
        <dbReference type="ChEBI" id="CHEBI:156484"/>
    </reaction>
</comment>
<evidence type="ECO:0000256" key="13">
    <source>
        <dbReference type="ARBA" id="ARBA00022953"/>
    </source>
</evidence>
<comment type="similarity">
    <text evidence="2 21">Belongs to the paramyxovirus L protein family.</text>
</comment>
<evidence type="ECO:0000256" key="9">
    <source>
        <dbReference type="ARBA" id="ARBA00022741"/>
    </source>
</evidence>
<dbReference type="GO" id="GO:0030430">
    <property type="term" value="C:host cell cytoplasm"/>
    <property type="evidence" value="ECO:0007669"/>
    <property type="project" value="UniProtKB-SubCell"/>
</dbReference>
<evidence type="ECO:0000256" key="15">
    <source>
        <dbReference type="ARBA" id="ARBA00023268"/>
    </source>
</evidence>
<evidence type="ECO:0000256" key="7">
    <source>
        <dbReference type="ARBA" id="ARBA00022691"/>
    </source>
</evidence>
<evidence type="ECO:0000256" key="8">
    <source>
        <dbReference type="ARBA" id="ARBA00022695"/>
    </source>
</evidence>
<keyword evidence="13 21" id="KW-0693">Viral RNA replication</keyword>
<evidence type="ECO:0000256" key="19">
    <source>
        <dbReference type="ARBA" id="ARBA00047370"/>
    </source>
</evidence>
<dbReference type="EC" id="3.6.1.-" evidence="21"/>
<dbReference type="GO" id="GO:0044423">
    <property type="term" value="C:virion component"/>
    <property type="evidence" value="ECO:0007669"/>
    <property type="project" value="UniProtKB-KW"/>
</dbReference>
<evidence type="ECO:0000256" key="18">
    <source>
        <dbReference type="ARBA" id="ARBA00047332"/>
    </source>
</evidence>
<dbReference type="GO" id="GO:0005524">
    <property type="term" value="F:ATP binding"/>
    <property type="evidence" value="ECO:0007669"/>
    <property type="project" value="UniProtKB-KW"/>
</dbReference>
<evidence type="ECO:0000256" key="12">
    <source>
        <dbReference type="ARBA" id="ARBA00022844"/>
    </source>
</evidence>
<dbReference type="GO" id="GO:0004482">
    <property type="term" value="F:mRNA 5'-cap (guanine-N7-)-methyltransferase activity"/>
    <property type="evidence" value="ECO:0007669"/>
    <property type="project" value="InterPro"/>
</dbReference>
<keyword evidence="6 21" id="KW-0808">Transferase</keyword>
<comment type="function">
    <text evidence="1 21">RNA-directed RNA polymerase that catalyzes the replication of viral genomic RNA. The template is composed of the viral RNA tightly encapsidated by the nucleoprotein (N). The replicase mode is dependent on intracellular N protein concentration. In this mode, the polymerase replicates the whole viral genome without recognizing transcriptional signals, and the replicated genome is not caped or polyadenylated.</text>
</comment>
<keyword evidence="9 21" id="KW-0547">Nucleotide-binding</keyword>
<evidence type="ECO:0000256" key="3">
    <source>
        <dbReference type="ARBA" id="ARBA00022484"/>
    </source>
</evidence>
<accession>A0A1W6R4T1</accession>
<evidence type="ECO:0000256" key="21">
    <source>
        <dbReference type="PIRNR" id="PIRNR000830"/>
    </source>
</evidence>
<dbReference type="Pfam" id="PF00946">
    <property type="entry name" value="Mononeg_RNA_pol"/>
    <property type="match status" value="1"/>
</dbReference>
<comment type="catalytic activity">
    <reaction evidence="16">
        <text>a 5'-end triphospho-adenylyl-adenylyl-cytidylyl-adenosine in mRNA + GDP + H(+) = a 5'-end (5'-triphosphoguanosine)-adenylyl-adenylyl-cytidylyl-adenosine in mRNA + diphosphate</text>
        <dbReference type="Rhea" id="RHEA:65436"/>
        <dbReference type="Rhea" id="RHEA-COMP:16797"/>
        <dbReference type="Rhea" id="RHEA-COMP:16799"/>
        <dbReference type="ChEBI" id="CHEBI:15378"/>
        <dbReference type="ChEBI" id="CHEBI:33019"/>
        <dbReference type="ChEBI" id="CHEBI:58189"/>
        <dbReference type="ChEBI" id="CHEBI:156484"/>
        <dbReference type="ChEBI" id="CHEBI:156503"/>
        <dbReference type="EC" id="2.7.7.88"/>
    </reaction>
</comment>
<evidence type="ECO:0000259" key="24">
    <source>
        <dbReference type="PROSITE" id="PS51590"/>
    </source>
</evidence>
<feature type="domain" description="RdRp catalytic" evidence="23">
    <location>
        <begin position="658"/>
        <end position="842"/>
    </location>
</feature>
<comment type="catalytic activity">
    <reaction evidence="17 21">
        <text>a 5'-end (5'-triphosphoguanosine)-(2'-O-methyladenylyl)-adenylyl-cytidylyl-adenosine in mRNA + S-adenosyl-L-methionine = a 5'-end (N(7)-methyl 5'-triphosphoguanosine)-(2'-O-methyladenylyl)-adenylyl-cytidylyl-adenosine in mRNA + S-adenosyl-L-homocysteine</text>
        <dbReference type="Rhea" id="RHEA:65440"/>
        <dbReference type="Rhea" id="RHEA-COMP:16798"/>
        <dbReference type="Rhea" id="RHEA-COMP:16801"/>
        <dbReference type="ChEBI" id="CHEBI:57856"/>
        <dbReference type="ChEBI" id="CHEBI:59789"/>
        <dbReference type="ChEBI" id="CHEBI:156482"/>
        <dbReference type="ChEBI" id="CHEBI:156483"/>
    </reaction>
</comment>
<feature type="domain" description="Mononegavirus-type SAM-dependent 2'-O-MTase" evidence="24">
    <location>
        <begin position="1785"/>
        <end position="1998"/>
    </location>
</feature>
<dbReference type="EC" id="2.7.7.48" evidence="21"/>
<dbReference type="EC" id="2.7.7.88" evidence="21"/>
<keyword evidence="14 21" id="KW-0506">mRNA capping</keyword>
<reference evidence="25 26" key="1">
    <citation type="journal article" date="2017" name="PLoS ONE">
        <title>Novel avian paramyxovirus (APMV-15) isolated from a migratory bird in South America.</title>
        <authorList>
            <person name="Thomazelli L.M."/>
            <person name="Araujo J."/>
            <person name="Fabrizio T."/>
            <person name="Walker D."/>
            <person name="Ometto T."/>
            <person name="Barbosa C.M."/>
            <person name="Petry M.V."/>
            <person name="Webby R.J."/>
            <person name="Durigon E.L."/>
        </authorList>
    </citation>
    <scope>NUCLEOTIDE SEQUENCE [LARGE SCALE GENOMIC DNA]</scope>
    <source>
        <strain evidence="25">APMV-15/calidris_fuscicollis/Brazil/RS- 1177/2012</strain>
    </source>
</reference>
<keyword evidence="8 21" id="KW-0548">Nucleotidyltransferase</keyword>
<evidence type="ECO:0000256" key="2">
    <source>
        <dbReference type="ARBA" id="ARBA00007934"/>
    </source>
</evidence>
<sequence length="2216" mass="251100">MDQRQSDNIIHPEVHLDSPLVKNKLALLWKLLGLPLPKDLQDIELINLTTEADFLRQEQTIKDKLLALRDLSTKHLKRHGLLWNHIEPVCHPRTLSWLLKLECSKAQHLRAKREQVINQSFKEHGTNIQHLFTSLSHKLISNSGLFSSGDQPQESPLPAISSGAKTLITSYRAAVNTEWSEGRWCWLHVKQVMRYLMYQSRIHKHSTNIKVWSEKSNIIGVTPDVVVVINVLRKIYTVLTFEMVLMYSDTAEGRDNAIVVGRLSPFLQLVVDKLGILFELIDSLAIEIGEKIYDVIATLESMAYASVQLHDASIVQAGEFLSFNLSELVETLNSLIDPAQAKRIIEIIRLCYTGLSVDQSAELLCLMRLFGHPLLSAKDAAKKVRESMCSPKVVEFDTILQTLSFFKGILINGYRRAHSGIWPNIDPDTILDEDIRQLYLESSEIPHSIMLRKYQALSLLEFKKSIDFDLSADLSAYLKDKAICRPKPQWSAIFRKSLVGKSRQMNNSTDIRSNRLLIDFLESDDFDPYQEFNYVVSMDYLKDPDFCASYSLKEKEIKTTGRIFAKMTRKMRSCQVLLESLLSKHICKFFKENGVSMEQLSLTKSLLSMSQLAPRISTLGLRPIRNNRTRPKYDEKNESSANFSGDPRGALVRDKTVVATFLTTDLQKYCLNWRYSSIKLFAQALNQLFGLDHGFEWIHLRLMDSTMFVGDPYSPPESALYTDLDDAPNDDIFIVSARGGIEGLCQKLWTMISISIIHCVAEKIGARVAAMVQGDNQVIAITRELYSGDSAESLLDELDHLSDQYFAEFKRHNYGIGHNLKLKETIRSHSFFVYSKRVFWEGRILSQILKNATKLCYIADHVGENSVSSCSNLSSTIARLVENGYEKDTAFILNQSYLMNQLMIDEQYTLTCDYSEARRLIGTDNYRNLFYATLIPGQVGGYNFLNISRLFTRNIGDPVTSAISDIKWYIKSNLLPRRVLKNLILREPGDGGWATLCADPYALNIQYTQLPTTYLKKHTQRTLLASASNPLLSGVQIPSQHIEEELLAQFLLDREAVMPRVAHVIMESSILGRRKQIQGLIDTTPTIIKTALMHHPVSRRKTEKIVNYSIDYLTACHDFIIAQIEFPTSKEEMWENNFVDEDTCSVIIAEFLRAVSWRNLLNGRIIQGVTSPDTIELITGSLIGENSYCRLCASGDNNYTWMFLPGPTNITSPYVSSSKIRVPYLGSKTEERRTASMATVKGMSHHLKAALRGASVYIWAFGDTEQNWEDALKIVSTRCNISINQLKLLTPTPSSSNIQHRLADGISVQKFTPAGLSRVSSFVHICNDAQKLEKDDGQVDSNLIYQQIMLTGLAVFETIHPMNIEWVSYNQTLHLHTGLSCCTREVEGSLVNPPSHELGEITITQQNKFLFDSEPIPEIENIKIALKEFKVMEINLDGLSGYDSIKLLSKCTARLICECINEEGVSSSVKNDAVISFDNTINWISETLMCDIHYLVTCIGQEILTQLAYQIYYLRIRGLNSILAYIESTLERIPVIQLANFALTISHHEIWRRLELTGLRCNARVAYLANVDFIGASRDVILYGCRLYLQGLLIQEEPSYLFFDVCDGDLNAKMEQFLARRLCIIVSLIGTTLNYPIIRQESPIQKCVTLSDFIETISVSDARCAATARVLQTVALSPSIDTVPTNLYYTTRRVLSNIRSSEISRAQITYLYNEDIPTHYDELGIDPVTTDDPIIQRGLFFNVELTADKLSTHVLPSVCGLLNDTSVPLNMEYDKPGFLITQLTKSVGTSSTSWYKFAVWYATRMRQSVILGDSMYVGEGSGCVMTLFEYLDPSNNIFYNSLFSSDMNPPQRNYGLSPYQFERSIVYKNILAGASSKYGFTQEFHKLWREIDAETNISEPAFMNYALEVIKPHSCKRIVCDAEFDSGMPEERIIQAYTHIILLSSYALTKHGLILLKLHCTSERITQFVFSSLLMIFGRVQIHRNGYMNLNNQEILVSATLGEVINYVSIPPILTRIKALFDSGLTIIHPDNLRRIRTQEESLRIKLQQLERNVLSKAVKLQLCKTDILLLHLGGSLIQPGQINIQELREKSAGELQKEIIELIDTAISEINVIKNEAVDLDIALMMSPYNINKSRKIATIARICTRRVIPIWLIMSIQLNSSSLASVCAVLERGVISWETCMTSREYISCSTRPRFIKKIIGASTVERLFKTCLL</sequence>
<keyword evidence="21" id="KW-1035">Host cytoplasm</keyword>
<gene>
    <name evidence="25" type="primary">L</name>
</gene>
<name>A0A1W6R4T1_9MONO</name>
<keyword evidence="15" id="KW-0511">Multifunctional enzyme</keyword>
<evidence type="ECO:0000256" key="16">
    <source>
        <dbReference type="ARBA" id="ARBA00024494"/>
    </source>
</evidence>